<keyword evidence="3" id="KW-1185">Reference proteome</keyword>
<dbReference type="AlphaFoldDB" id="A0A0R1MDD2"/>
<reference evidence="2 3" key="1">
    <citation type="journal article" date="2015" name="Genome Announc.">
        <title>Expanding the biotechnology potential of lactobacilli through comparative genomics of 213 strains and associated genera.</title>
        <authorList>
            <person name="Sun Z."/>
            <person name="Harris H.M."/>
            <person name="McCann A."/>
            <person name="Guo C."/>
            <person name="Argimon S."/>
            <person name="Zhang W."/>
            <person name="Yang X."/>
            <person name="Jeffery I.B."/>
            <person name="Cooney J.C."/>
            <person name="Kagawa T.F."/>
            <person name="Liu W."/>
            <person name="Song Y."/>
            <person name="Salvetti E."/>
            <person name="Wrobel A."/>
            <person name="Rasinkangas P."/>
            <person name="Parkhill J."/>
            <person name="Rea M.C."/>
            <person name="O'Sullivan O."/>
            <person name="Ritari J."/>
            <person name="Douillard F.P."/>
            <person name="Paul Ross R."/>
            <person name="Yang R."/>
            <person name="Briner A.E."/>
            <person name="Felis G.E."/>
            <person name="de Vos W.M."/>
            <person name="Barrangou R."/>
            <person name="Klaenhammer T.R."/>
            <person name="Caufield P.W."/>
            <person name="Cui Y."/>
            <person name="Zhang H."/>
            <person name="O'Toole P.W."/>
        </authorList>
    </citation>
    <scope>NUCLEOTIDE SEQUENCE [LARGE SCALE GENOMIC DNA]</scope>
    <source>
        <strain evidence="2 3">DSM 19519</strain>
    </source>
</reference>
<keyword evidence="1" id="KW-0812">Transmembrane</keyword>
<sequence length="84" mass="9635">MSNFYLSSLMEFKFSEFARIFLLYSIISSFTSTALFFTIRFLSSMSVIIVSGVSSILKIKSAFKKKLFPFRPINSIKPYPPNIT</sequence>
<comment type="caution">
    <text evidence="2">The sequence shown here is derived from an EMBL/GenBank/DDBJ whole genome shotgun (WGS) entry which is preliminary data.</text>
</comment>
<evidence type="ECO:0000313" key="2">
    <source>
        <dbReference type="EMBL" id="KRL06060.1"/>
    </source>
</evidence>
<name>A0A0R1MDD2_9LACO</name>
<gene>
    <name evidence="2" type="ORF">FC92_GL001212</name>
</gene>
<proteinExistence type="predicted"/>
<evidence type="ECO:0000256" key="1">
    <source>
        <dbReference type="SAM" id="Phobius"/>
    </source>
</evidence>
<keyword evidence="1" id="KW-1133">Transmembrane helix</keyword>
<feature type="transmembrane region" description="Helical" evidence="1">
    <location>
        <begin position="21"/>
        <end position="39"/>
    </location>
</feature>
<organism evidence="2 3">
    <name type="scientific">Liquorilactobacillus hordei DSM 19519</name>
    <dbReference type="NCBI Taxonomy" id="1423759"/>
    <lineage>
        <taxon>Bacteria</taxon>
        <taxon>Bacillati</taxon>
        <taxon>Bacillota</taxon>
        <taxon>Bacilli</taxon>
        <taxon>Lactobacillales</taxon>
        <taxon>Lactobacillaceae</taxon>
        <taxon>Liquorilactobacillus</taxon>
    </lineage>
</organism>
<dbReference type="Proteomes" id="UP000051448">
    <property type="component" value="Unassembled WGS sequence"/>
</dbReference>
<accession>A0A0R1MDD2</accession>
<evidence type="ECO:0000313" key="3">
    <source>
        <dbReference type="Proteomes" id="UP000051448"/>
    </source>
</evidence>
<keyword evidence="1" id="KW-0472">Membrane</keyword>
<protein>
    <submittedName>
        <fullName evidence="2">Uncharacterized protein</fullName>
    </submittedName>
</protein>
<dbReference type="STRING" id="1423759.FC92_GL001212"/>
<dbReference type="EMBL" id="AZDX01000033">
    <property type="protein sequence ID" value="KRL06060.1"/>
    <property type="molecule type" value="Genomic_DNA"/>
</dbReference>